<gene>
    <name evidence="1" type="ORF">DPMN_096633</name>
</gene>
<reference evidence="1" key="2">
    <citation type="submission" date="2020-11" db="EMBL/GenBank/DDBJ databases">
        <authorList>
            <person name="McCartney M.A."/>
            <person name="Auch B."/>
            <person name="Kono T."/>
            <person name="Mallez S."/>
            <person name="Becker A."/>
            <person name="Gohl D.M."/>
            <person name="Silverstein K.A.T."/>
            <person name="Koren S."/>
            <person name="Bechman K.B."/>
            <person name="Herman A."/>
            <person name="Abrahante J.E."/>
            <person name="Garbe J."/>
        </authorList>
    </citation>
    <scope>NUCLEOTIDE SEQUENCE</scope>
    <source>
        <strain evidence="1">Duluth1</strain>
        <tissue evidence="1">Whole animal</tissue>
    </source>
</reference>
<dbReference type="EMBL" id="JAIWYP010000003">
    <property type="protein sequence ID" value="KAH3854094.1"/>
    <property type="molecule type" value="Genomic_DNA"/>
</dbReference>
<comment type="caution">
    <text evidence="1">The sequence shown here is derived from an EMBL/GenBank/DDBJ whole genome shotgun (WGS) entry which is preliminary data.</text>
</comment>
<accession>A0A9D4LA44</accession>
<evidence type="ECO:0000313" key="1">
    <source>
        <dbReference type="EMBL" id="KAH3854094.1"/>
    </source>
</evidence>
<protein>
    <submittedName>
        <fullName evidence="1">Uncharacterized protein</fullName>
    </submittedName>
</protein>
<sequence length="52" mass="5599">MDCRTIIDKEMIAGSSKRAFSTLKTLARTSQPKATVISDADGNLFTETAAVH</sequence>
<dbReference type="Proteomes" id="UP000828390">
    <property type="component" value="Unassembled WGS sequence"/>
</dbReference>
<organism evidence="1 2">
    <name type="scientific">Dreissena polymorpha</name>
    <name type="common">Zebra mussel</name>
    <name type="synonym">Mytilus polymorpha</name>
    <dbReference type="NCBI Taxonomy" id="45954"/>
    <lineage>
        <taxon>Eukaryota</taxon>
        <taxon>Metazoa</taxon>
        <taxon>Spiralia</taxon>
        <taxon>Lophotrochozoa</taxon>
        <taxon>Mollusca</taxon>
        <taxon>Bivalvia</taxon>
        <taxon>Autobranchia</taxon>
        <taxon>Heteroconchia</taxon>
        <taxon>Euheterodonta</taxon>
        <taxon>Imparidentia</taxon>
        <taxon>Neoheterodontei</taxon>
        <taxon>Myida</taxon>
        <taxon>Dreissenoidea</taxon>
        <taxon>Dreissenidae</taxon>
        <taxon>Dreissena</taxon>
    </lineage>
</organism>
<reference evidence="1" key="1">
    <citation type="journal article" date="2019" name="bioRxiv">
        <title>The Genome of the Zebra Mussel, Dreissena polymorpha: A Resource for Invasive Species Research.</title>
        <authorList>
            <person name="McCartney M.A."/>
            <person name="Auch B."/>
            <person name="Kono T."/>
            <person name="Mallez S."/>
            <person name="Zhang Y."/>
            <person name="Obille A."/>
            <person name="Becker A."/>
            <person name="Abrahante J.E."/>
            <person name="Garbe J."/>
            <person name="Badalamenti J.P."/>
            <person name="Herman A."/>
            <person name="Mangelson H."/>
            <person name="Liachko I."/>
            <person name="Sullivan S."/>
            <person name="Sone E.D."/>
            <person name="Koren S."/>
            <person name="Silverstein K.A.T."/>
            <person name="Beckman K.B."/>
            <person name="Gohl D.M."/>
        </authorList>
    </citation>
    <scope>NUCLEOTIDE SEQUENCE</scope>
    <source>
        <strain evidence="1">Duluth1</strain>
        <tissue evidence="1">Whole animal</tissue>
    </source>
</reference>
<dbReference type="AlphaFoldDB" id="A0A9D4LA44"/>
<keyword evidence="2" id="KW-1185">Reference proteome</keyword>
<proteinExistence type="predicted"/>
<evidence type="ECO:0000313" key="2">
    <source>
        <dbReference type="Proteomes" id="UP000828390"/>
    </source>
</evidence>
<name>A0A9D4LA44_DREPO</name>